<keyword evidence="9 11" id="KW-0472">Membrane</keyword>
<keyword evidence="3 11" id="KW-1134">Transmembrane beta strand</keyword>
<evidence type="ECO:0000259" key="13">
    <source>
        <dbReference type="Pfam" id="PF00593"/>
    </source>
</evidence>
<keyword evidence="8 12" id="KW-0798">TonB box</keyword>
<evidence type="ECO:0000256" key="4">
    <source>
        <dbReference type="ARBA" id="ARBA00022496"/>
    </source>
</evidence>
<evidence type="ECO:0000256" key="9">
    <source>
        <dbReference type="ARBA" id="ARBA00023136"/>
    </source>
</evidence>
<dbReference type="OrthoDB" id="127311at2"/>
<dbReference type="PANTHER" id="PTHR32552">
    <property type="entry name" value="FERRICHROME IRON RECEPTOR-RELATED"/>
    <property type="match status" value="1"/>
</dbReference>
<evidence type="ECO:0000256" key="10">
    <source>
        <dbReference type="ARBA" id="ARBA00023237"/>
    </source>
</evidence>
<evidence type="ECO:0000256" key="2">
    <source>
        <dbReference type="ARBA" id="ARBA00022448"/>
    </source>
</evidence>
<dbReference type="Gene3D" id="2.40.170.20">
    <property type="entry name" value="TonB-dependent receptor, beta-barrel domain"/>
    <property type="match status" value="1"/>
</dbReference>
<keyword evidence="6" id="KW-0408">Iron</keyword>
<evidence type="ECO:0000256" key="3">
    <source>
        <dbReference type="ARBA" id="ARBA00022452"/>
    </source>
</evidence>
<evidence type="ECO:0000256" key="1">
    <source>
        <dbReference type="ARBA" id="ARBA00004571"/>
    </source>
</evidence>
<gene>
    <name evidence="15" type="ORF">SAMN05660429_01586</name>
</gene>
<comment type="subcellular location">
    <subcellularLocation>
        <location evidence="1 11">Cell outer membrane</location>
        <topology evidence="1 11">Multi-pass membrane protein</topology>
    </subcellularLocation>
</comment>
<dbReference type="PANTHER" id="PTHR32552:SF81">
    <property type="entry name" value="TONB-DEPENDENT OUTER MEMBRANE RECEPTOR"/>
    <property type="match status" value="1"/>
</dbReference>
<dbReference type="GO" id="GO:0009279">
    <property type="term" value="C:cell outer membrane"/>
    <property type="evidence" value="ECO:0007669"/>
    <property type="project" value="UniProtKB-SubCell"/>
</dbReference>
<dbReference type="Proteomes" id="UP000199308">
    <property type="component" value="Unassembled WGS sequence"/>
</dbReference>
<keyword evidence="2 11" id="KW-0813">Transport</keyword>
<evidence type="ECO:0000256" key="5">
    <source>
        <dbReference type="ARBA" id="ARBA00022692"/>
    </source>
</evidence>
<protein>
    <submittedName>
        <fullName evidence="15">Outer membrane receptor proteins, mostly Fe transport</fullName>
    </submittedName>
</protein>
<keyword evidence="16" id="KW-1185">Reference proteome</keyword>
<feature type="domain" description="TonB-dependent receptor-like beta-barrel" evidence="13">
    <location>
        <begin position="380"/>
        <end position="765"/>
    </location>
</feature>
<evidence type="ECO:0000313" key="15">
    <source>
        <dbReference type="EMBL" id="SET33793.1"/>
    </source>
</evidence>
<dbReference type="InterPro" id="IPR039426">
    <property type="entry name" value="TonB-dep_rcpt-like"/>
</dbReference>
<evidence type="ECO:0000256" key="7">
    <source>
        <dbReference type="ARBA" id="ARBA00023065"/>
    </source>
</evidence>
<name>A0A1I0DMQ1_THASX</name>
<dbReference type="Pfam" id="PF00593">
    <property type="entry name" value="TonB_dep_Rec_b-barrel"/>
    <property type="match status" value="1"/>
</dbReference>
<dbReference type="AlphaFoldDB" id="A0A1I0DMQ1"/>
<evidence type="ECO:0000256" key="8">
    <source>
        <dbReference type="ARBA" id="ARBA00023077"/>
    </source>
</evidence>
<comment type="similarity">
    <text evidence="11 12">Belongs to the TonB-dependent receptor family.</text>
</comment>
<keyword evidence="15" id="KW-0675">Receptor</keyword>
<dbReference type="EMBL" id="FOHK01000006">
    <property type="protein sequence ID" value="SET33793.1"/>
    <property type="molecule type" value="Genomic_DNA"/>
</dbReference>
<dbReference type="PROSITE" id="PS52016">
    <property type="entry name" value="TONB_DEPENDENT_REC_3"/>
    <property type="match status" value="1"/>
</dbReference>
<evidence type="ECO:0000256" key="12">
    <source>
        <dbReference type="RuleBase" id="RU003357"/>
    </source>
</evidence>
<dbReference type="Pfam" id="PF07715">
    <property type="entry name" value="Plug"/>
    <property type="match status" value="1"/>
</dbReference>
<sequence length="800" mass="87963">MQSNLNKAQRLEKSRLSQAIKSSFNNKAISTLLVGGMAFAPVSNSFAQETEVQNEDTNGIEVIEVTSRKRSESIQSVPTSVQALSSTQLEQLGIQSFEDYATMLPSLSYSSGGPGLAQVYMRGASDGGDGNASGSQPSVAIYLDEQPVTAIGRNLDLHVYDIERVEALAGPQSTLFGASSQSGTLRIITNKPTADDFEGGANLDVGSTSNGEISHTVEGFVNLPLGEDSALRLVAWNKHEGGFIDNVPGTHTSGLFVNGGNFELATNTNDALVEEDFNDLDNLGGRAAFKTQLTDDWEVILGAIYQNQETSGVWFHDPENPNGEIGDLEVQRFNPDSMKDEFLQTSINVTGDLGSAEVIYAGSFMDRDVEYYSDYSDYSDYYSTSWIQYYGCEYYGTATQDCTNMMIAYNDDNKYKRNTHELRIQSTYEGALQYIVGLYSEDSSHTYRQEWVMEGMAKGPDFEQFGVPDLWYLTDQVREDNQVAIFGELSYDVTDALSITLGGRYFKNDSSLAGVSGYGAIAPGFPIISVDSSVDDSGSTLKANASYQLDDRKLIYLTYSEGYRPGGLNRDETNVVPRVYNSDFVENIEFGWKAMTDDQRLKFNGAVYSMDWTDMQLTKFDSSFGSPVGLTINVSNANILGIETDITYLLTDDFQLSFAANYNQAELTEDLVVGSNISPKGTALPNVPEFKANVTGRYNFELASYLGHAQFVVAHIGERQDDIFKYTGGDTSTDVRDTLAAYNLVNLSVGFEKDAWKASLYVNNLTDERAELTKGGASWDSTITVNRPRTIGVTFSYLFE</sequence>
<dbReference type="GO" id="GO:0006826">
    <property type="term" value="P:iron ion transport"/>
    <property type="evidence" value="ECO:0007669"/>
    <property type="project" value="UniProtKB-KW"/>
</dbReference>
<organism evidence="15 16">
    <name type="scientific">Thalassotalea agarivorans</name>
    <name type="common">Thalassomonas agarivorans</name>
    <dbReference type="NCBI Taxonomy" id="349064"/>
    <lineage>
        <taxon>Bacteria</taxon>
        <taxon>Pseudomonadati</taxon>
        <taxon>Pseudomonadota</taxon>
        <taxon>Gammaproteobacteria</taxon>
        <taxon>Alteromonadales</taxon>
        <taxon>Colwelliaceae</taxon>
        <taxon>Thalassotalea</taxon>
    </lineage>
</organism>
<evidence type="ECO:0000313" key="16">
    <source>
        <dbReference type="Proteomes" id="UP000199308"/>
    </source>
</evidence>
<keyword evidence="4" id="KW-0410">Iron transport</keyword>
<dbReference type="SUPFAM" id="SSF56935">
    <property type="entry name" value="Porins"/>
    <property type="match status" value="1"/>
</dbReference>
<accession>A0A1I0DMQ1</accession>
<dbReference type="STRING" id="349064.SAMN05660429_01586"/>
<evidence type="ECO:0000256" key="11">
    <source>
        <dbReference type="PROSITE-ProRule" id="PRU01360"/>
    </source>
</evidence>
<evidence type="ECO:0000259" key="14">
    <source>
        <dbReference type="Pfam" id="PF07715"/>
    </source>
</evidence>
<dbReference type="InterPro" id="IPR000531">
    <property type="entry name" value="Beta-barrel_TonB"/>
</dbReference>
<dbReference type="RefSeq" id="WP_093329057.1">
    <property type="nucleotide sequence ID" value="NZ_AP027363.1"/>
</dbReference>
<keyword evidence="7" id="KW-0406">Ion transport</keyword>
<reference evidence="15 16" key="1">
    <citation type="submission" date="2016-10" db="EMBL/GenBank/DDBJ databases">
        <authorList>
            <person name="de Groot N.N."/>
        </authorList>
    </citation>
    <scope>NUCLEOTIDE SEQUENCE [LARGE SCALE GENOMIC DNA]</scope>
    <source>
        <strain evidence="15 16">DSM 19706</strain>
    </source>
</reference>
<keyword evidence="5 11" id="KW-0812">Transmembrane</keyword>
<dbReference type="InterPro" id="IPR036942">
    <property type="entry name" value="Beta-barrel_TonB_sf"/>
</dbReference>
<evidence type="ECO:0000256" key="6">
    <source>
        <dbReference type="ARBA" id="ARBA00023004"/>
    </source>
</evidence>
<proteinExistence type="inferred from homology"/>
<feature type="domain" description="TonB-dependent receptor plug" evidence="14">
    <location>
        <begin position="74"/>
        <end position="184"/>
    </location>
</feature>
<dbReference type="InterPro" id="IPR012910">
    <property type="entry name" value="Plug_dom"/>
</dbReference>
<keyword evidence="10 11" id="KW-0998">Cell outer membrane</keyword>